<organism evidence="1 2">
    <name type="scientific">Allochromatium warmingii</name>
    <name type="common">Chromatium warmingii</name>
    <dbReference type="NCBI Taxonomy" id="61595"/>
    <lineage>
        <taxon>Bacteria</taxon>
        <taxon>Pseudomonadati</taxon>
        <taxon>Pseudomonadota</taxon>
        <taxon>Gammaproteobacteria</taxon>
        <taxon>Chromatiales</taxon>
        <taxon>Chromatiaceae</taxon>
        <taxon>Allochromatium</taxon>
    </lineage>
</organism>
<protein>
    <submittedName>
        <fullName evidence="1">ParE-like toxin of type II toxin-antitoxin system</fullName>
    </submittedName>
</protein>
<reference evidence="2" key="1">
    <citation type="submission" date="2016-10" db="EMBL/GenBank/DDBJ databases">
        <authorList>
            <person name="Varghese N."/>
            <person name="Submissions S."/>
        </authorList>
    </citation>
    <scope>NUCLEOTIDE SEQUENCE [LARGE SCALE GENOMIC DNA]</scope>
    <source>
        <strain evidence="2">DSM 173</strain>
    </source>
</reference>
<dbReference type="RefSeq" id="WP_091331586.1">
    <property type="nucleotide sequence ID" value="NZ_FNOW01000002.1"/>
</dbReference>
<dbReference type="OrthoDB" id="5296677at2"/>
<dbReference type="Pfam" id="PF15781">
    <property type="entry name" value="ParE-like_toxin"/>
    <property type="match status" value="1"/>
</dbReference>
<dbReference type="STRING" id="61595.SAMN05421644_10239"/>
<dbReference type="EMBL" id="FNOW01000002">
    <property type="protein sequence ID" value="SDX36956.1"/>
    <property type="molecule type" value="Genomic_DNA"/>
</dbReference>
<gene>
    <name evidence="1" type="ORF">SAMN05421644_10239</name>
</gene>
<dbReference type="InterPro" id="IPR031552">
    <property type="entry name" value="ParE-like_toxin"/>
</dbReference>
<sequence length="92" mass="10612">MRLLVTPTFERAVKKLNTLQKAALDEAVRTIAGQPEVGEIKVGDLAGVRVYKFRMNGLLCLLAYRILDEYRLKLLMFGPHENFYRDLKRLDS</sequence>
<dbReference type="Proteomes" id="UP000198672">
    <property type="component" value="Unassembled WGS sequence"/>
</dbReference>
<evidence type="ECO:0000313" key="2">
    <source>
        <dbReference type="Proteomes" id="UP000198672"/>
    </source>
</evidence>
<accession>A0A1H3B4T0</accession>
<dbReference type="AlphaFoldDB" id="A0A1H3B4T0"/>
<proteinExistence type="predicted"/>
<keyword evidence="2" id="KW-1185">Reference proteome</keyword>
<evidence type="ECO:0000313" key="1">
    <source>
        <dbReference type="EMBL" id="SDX36956.1"/>
    </source>
</evidence>
<name>A0A1H3B4T0_ALLWA</name>